<comment type="caution">
    <text evidence="1">The sequence shown here is derived from an EMBL/GenBank/DDBJ whole genome shotgun (WGS) entry which is preliminary data.</text>
</comment>
<gene>
    <name evidence="1" type="ORF">D8K17_11775</name>
</gene>
<protein>
    <submittedName>
        <fullName evidence="1">Uncharacterized protein</fullName>
    </submittedName>
</protein>
<dbReference type="AlphaFoldDB" id="A0A8B3EYI4"/>
<organism evidence="1">
    <name type="scientific">Lactococcus lactis subsp. lactis bv. diacetylactis</name>
    <dbReference type="NCBI Taxonomy" id="44688"/>
    <lineage>
        <taxon>Bacteria</taxon>
        <taxon>Bacillati</taxon>
        <taxon>Bacillota</taxon>
        <taxon>Bacilli</taxon>
        <taxon>Lactobacillales</taxon>
        <taxon>Streptococcaceae</taxon>
        <taxon>Lactococcus</taxon>
    </lineage>
</organism>
<accession>A0A8B3EYI4</accession>
<sequence length="81" mass="8920">MKIELETRPCLVTFSNKKQVEGIFLGLFQHSYTHGDSPMAGGFKAGTVAYPIAIVEINGKMSEVRISQIEFLDVAKSEVSE</sequence>
<reference evidence="1" key="1">
    <citation type="submission" date="2018-10" db="EMBL/GenBank/DDBJ databases">
        <title>Chromosomal inversion in Lactococcus lactis subsp. lactis bv. diacetylactis S50.</title>
        <authorList>
            <person name="Kojic M."/>
            <person name="Jovcic B."/>
        </authorList>
    </citation>
    <scope>NUCLEOTIDE SEQUENCE</scope>
    <source>
        <strain evidence="1">S50</strain>
    </source>
</reference>
<dbReference type="EMBL" id="RBVM01000001">
    <property type="protein sequence ID" value="RKO38925.1"/>
    <property type="molecule type" value="Genomic_DNA"/>
</dbReference>
<proteinExistence type="predicted"/>
<dbReference type="RefSeq" id="WP_023349207.1">
    <property type="nucleotide sequence ID" value="NZ_CP020604.1"/>
</dbReference>
<name>A0A8B3EYI4_LACLL</name>
<evidence type="ECO:0000313" key="1">
    <source>
        <dbReference type="EMBL" id="RKO38925.1"/>
    </source>
</evidence>